<evidence type="ECO:0000256" key="1">
    <source>
        <dbReference type="ARBA" id="ARBA00004127"/>
    </source>
</evidence>
<dbReference type="GO" id="GO:0006874">
    <property type="term" value="P:intracellular calcium ion homeostasis"/>
    <property type="evidence" value="ECO:0007669"/>
    <property type="project" value="TreeGrafter"/>
</dbReference>
<dbReference type="GO" id="GO:0009705">
    <property type="term" value="C:plant-type vacuole membrane"/>
    <property type="evidence" value="ECO:0007669"/>
    <property type="project" value="TreeGrafter"/>
</dbReference>
<dbReference type="AlphaFoldDB" id="A0AAW1NLA4"/>
<dbReference type="PANTHER" id="PTHR31503:SF22">
    <property type="entry name" value="VACUOLAR CALCIUM ION TRANSPORTER"/>
    <property type="match status" value="1"/>
</dbReference>
<evidence type="ECO:0000259" key="10">
    <source>
        <dbReference type="Pfam" id="PF01699"/>
    </source>
</evidence>
<evidence type="ECO:0000256" key="5">
    <source>
        <dbReference type="ARBA" id="ARBA00022989"/>
    </source>
</evidence>
<keyword evidence="4 9" id="KW-0812">Transmembrane</keyword>
<evidence type="ECO:0000256" key="3">
    <source>
        <dbReference type="ARBA" id="ARBA00022449"/>
    </source>
</evidence>
<dbReference type="EMBL" id="JALJOQ010000322">
    <property type="protein sequence ID" value="KAK9785013.1"/>
    <property type="molecule type" value="Genomic_DNA"/>
</dbReference>
<feature type="transmembrane region" description="Helical" evidence="9">
    <location>
        <begin position="267"/>
        <end position="285"/>
    </location>
</feature>
<proteinExistence type="predicted"/>
<keyword evidence="7 9" id="KW-0472">Membrane</keyword>
<feature type="region of interest" description="Disordered" evidence="8">
    <location>
        <begin position="1"/>
        <end position="57"/>
    </location>
</feature>
<evidence type="ECO:0000256" key="8">
    <source>
        <dbReference type="SAM" id="MobiDB-lite"/>
    </source>
</evidence>
<feature type="transmembrane region" description="Helical" evidence="9">
    <location>
        <begin position="226"/>
        <end position="246"/>
    </location>
</feature>
<dbReference type="GO" id="GO:0015369">
    <property type="term" value="F:calcium:proton antiporter activity"/>
    <property type="evidence" value="ECO:0007669"/>
    <property type="project" value="TreeGrafter"/>
</dbReference>
<sequence length="458" mass="49224">MSDHYSPRSGVSRGASASLDDHSVHSNQEPLMNNDHDVEGQQAPTNSNSNEANDESGLDNFRKAAHNVLWSRRVLRNFNTSDENNSYFRKNSFLGSGGSLVRQQLEDDSPPGLISPIKDIRAILGLFTSSWMNLLLVAVPLGWLSYFLNWGAYAIFILNFVALVPLALVLGEVTEDLAVRFGDTVGGLLNATFGNVVELVLSLAALSKGLFTVVAMSLVGSILSNLLLVLGFCFFLLFLACIGLSIPTASTQLYGKDRMPTSAQTHISRGTAIALVIVYICYLFFQLKTHGELFAGEDSTETPSLSLAGALVTLTGITLVVAVSSEFLTGALEEVSKKSGVNEAFLGLIVLPIAGNACEHITAVFVAVKDKMDLAIGVALGSSIQIAVFVLPVMVLAGWAIGKDFTLIYIDPFIATFLTLSVVHAYFVSSDGNSNWLMGVQLIGTYTLIAMLYLMLAY</sequence>
<evidence type="ECO:0000256" key="6">
    <source>
        <dbReference type="ARBA" id="ARBA00023065"/>
    </source>
</evidence>
<feature type="transmembrane region" description="Helical" evidence="9">
    <location>
        <begin position="374"/>
        <end position="401"/>
    </location>
</feature>
<keyword evidence="12" id="KW-1185">Reference proteome</keyword>
<feature type="transmembrane region" description="Helical" evidence="9">
    <location>
        <begin position="305"/>
        <end position="332"/>
    </location>
</feature>
<feature type="domain" description="Sodium/calcium exchanger membrane region" evidence="10">
    <location>
        <begin position="153"/>
        <end position="287"/>
    </location>
</feature>
<evidence type="ECO:0000256" key="9">
    <source>
        <dbReference type="SAM" id="Phobius"/>
    </source>
</evidence>
<feature type="transmembrane region" description="Helical" evidence="9">
    <location>
        <begin position="344"/>
        <end position="368"/>
    </location>
</feature>
<keyword evidence="3" id="KW-0050">Antiport</keyword>
<keyword evidence="5 9" id="KW-1133">Transmembrane helix</keyword>
<dbReference type="InterPro" id="IPR004837">
    <property type="entry name" value="NaCa_Exmemb"/>
</dbReference>
<feature type="domain" description="Sodium/calcium exchanger membrane region" evidence="10">
    <location>
        <begin position="311"/>
        <end position="452"/>
    </location>
</feature>
<evidence type="ECO:0000313" key="11">
    <source>
        <dbReference type="EMBL" id="KAK9785013.1"/>
    </source>
</evidence>
<feature type="transmembrane region" description="Helical" evidence="9">
    <location>
        <begin position="435"/>
        <end position="456"/>
    </location>
</feature>
<evidence type="ECO:0000313" key="12">
    <source>
        <dbReference type="Proteomes" id="UP001465755"/>
    </source>
</evidence>
<organism evidence="11 12">
    <name type="scientific">Symbiochloris irregularis</name>
    <dbReference type="NCBI Taxonomy" id="706552"/>
    <lineage>
        <taxon>Eukaryota</taxon>
        <taxon>Viridiplantae</taxon>
        <taxon>Chlorophyta</taxon>
        <taxon>core chlorophytes</taxon>
        <taxon>Trebouxiophyceae</taxon>
        <taxon>Trebouxiales</taxon>
        <taxon>Trebouxiaceae</taxon>
        <taxon>Symbiochloris</taxon>
    </lineage>
</organism>
<comment type="subcellular location">
    <subcellularLocation>
        <location evidence="1">Endomembrane system</location>
        <topology evidence="1">Multi-pass membrane protein</topology>
    </subcellularLocation>
</comment>
<accession>A0AAW1NLA4</accession>
<dbReference type="Gene3D" id="1.20.1420.30">
    <property type="entry name" value="NCX, central ion-binding region"/>
    <property type="match status" value="1"/>
</dbReference>
<dbReference type="InterPro" id="IPR004713">
    <property type="entry name" value="CaH_exchang"/>
</dbReference>
<gene>
    <name evidence="11" type="ORF">WJX73_009287</name>
</gene>
<dbReference type="InterPro" id="IPR044880">
    <property type="entry name" value="NCX_ion-bd_dom_sf"/>
</dbReference>
<dbReference type="GO" id="GO:0012505">
    <property type="term" value="C:endomembrane system"/>
    <property type="evidence" value="ECO:0007669"/>
    <property type="project" value="UniProtKB-SubCell"/>
</dbReference>
<evidence type="ECO:0000256" key="7">
    <source>
        <dbReference type="ARBA" id="ARBA00023136"/>
    </source>
</evidence>
<keyword evidence="2" id="KW-0813">Transport</keyword>
<feature type="transmembrane region" description="Helical" evidence="9">
    <location>
        <begin position="408"/>
        <end position="429"/>
    </location>
</feature>
<evidence type="ECO:0000256" key="4">
    <source>
        <dbReference type="ARBA" id="ARBA00022692"/>
    </source>
</evidence>
<feature type="compositionally biased region" description="Polar residues" evidence="8">
    <location>
        <begin position="42"/>
        <end position="51"/>
    </location>
</feature>
<feature type="transmembrane region" description="Helical" evidence="9">
    <location>
        <begin position="123"/>
        <end position="144"/>
    </location>
</feature>
<dbReference type="Pfam" id="PF01699">
    <property type="entry name" value="Na_Ca_ex"/>
    <property type="match status" value="2"/>
</dbReference>
<keyword evidence="6" id="KW-0406">Ion transport</keyword>
<comment type="caution">
    <text evidence="11">The sequence shown here is derived from an EMBL/GenBank/DDBJ whole genome shotgun (WGS) entry which is preliminary data.</text>
</comment>
<evidence type="ECO:0000256" key="2">
    <source>
        <dbReference type="ARBA" id="ARBA00022448"/>
    </source>
</evidence>
<protein>
    <recommendedName>
        <fullName evidence="10">Sodium/calcium exchanger membrane region domain-containing protein</fullName>
    </recommendedName>
</protein>
<feature type="transmembrane region" description="Helical" evidence="9">
    <location>
        <begin position="150"/>
        <end position="173"/>
    </location>
</feature>
<reference evidence="11 12" key="1">
    <citation type="journal article" date="2024" name="Nat. Commun.">
        <title>Phylogenomics reveals the evolutionary origins of lichenization in chlorophyte algae.</title>
        <authorList>
            <person name="Puginier C."/>
            <person name="Libourel C."/>
            <person name="Otte J."/>
            <person name="Skaloud P."/>
            <person name="Haon M."/>
            <person name="Grisel S."/>
            <person name="Petersen M."/>
            <person name="Berrin J.G."/>
            <person name="Delaux P.M."/>
            <person name="Dal Grande F."/>
            <person name="Keller J."/>
        </authorList>
    </citation>
    <scope>NUCLEOTIDE SEQUENCE [LARGE SCALE GENOMIC DNA]</scope>
    <source>
        <strain evidence="11 12">SAG 2036</strain>
    </source>
</reference>
<feature type="transmembrane region" description="Helical" evidence="9">
    <location>
        <begin position="185"/>
        <end position="206"/>
    </location>
</feature>
<name>A0AAW1NLA4_9CHLO</name>
<dbReference type="PANTHER" id="PTHR31503">
    <property type="entry name" value="VACUOLAR CALCIUM ION TRANSPORTER"/>
    <property type="match status" value="1"/>
</dbReference>
<dbReference type="Proteomes" id="UP001465755">
    <property type="component" value="Unassembled WGS sequence"/>
</dbReference>